<proteinExistence type="inferred from homology"/>
<dbReference type="GO" id="GO:0005829">
    <property type="term" value="C:cytosol"/>
    <property type="evidence" value="ECO:0007669"/>
    <property type="project" value="TreeGrafter"/>
</dbReference>
<dbReference type="FunFam" id="3.30.200.20:FF:000042">
    <property type="entry name" value="Aurora kinase A"/>
    <property type="match status" value="1"/>
</dbReference>
<evidence type="ECO:0000256" key="5">
    <source>
        <dbReference type="ARBA" id="ARBA00022777"/>
    </source>
</evidence>
<dbReference type="EnsemblMetazoa" id="ASIC006983-RA">
    <property type="protein sequence ID" value="ASIC006983-PA"/>
    <property type="gene ID" value="ASIC006983"/>
</dbReference>
<evidence type="ECO:0000259" key="10">
    <source>
        <dbReference type="PROSITE" id="PS51285"/>
    </source>
</evidence>
<dbReference type="STRING" id="74873.A0A084VNE4"/>
<reference evidence="12" key="2">
    <citation type="submission" date="2020-05" db="UniProtKB">
        <authorList>
            <consortium name="EnsemblMetazoa"/>
        </authorList>
    </citation>
    <scope>IDENTIFICATION</scope>
</reference>
<dbReference type="EMBL" id="KE524984">
    <property type="protein sequence ID" value="KFB39488.1"/>
    <property type="molecule type" value="Genomic_DNA"/>
</dbReference>
<dbReference type="AlphaFoldDB" id="A0A084VNE4"/>
<evidence type="ECO:0000256" key="2">
    <source>
        <dbReference type="ARBA" id="ARBA00022527"/>
    </source>
</evidence>
<feature type="domain" description="AGC-kinase C-terminal" evidence="10">
    <location>
        <begin position="298"/>
        <end position="350"/>
    </location>
</feature>
<dbReference type="OrthoDB" id="63267at2759"/>
<keyword evidence="6 7" id="KW-0067">ATP-binding</keyword>
<sequence>MKEPMFPTGSDYRQILVRLKAEFERRYNEPKLASMASPTEYESMRTLGSGAFGTVKLIKRKSSNEFFAMKILVKAKIVRYKQLQHTYNEKRILQSIRFPFVVSLKASFKDNSYIYLVMPFVNGGEMFTLLRRCRKFAEQQAIFYAAQVAMALEYLHSCSLVYRDLKPENLLIDYRGYVKVTDFGFCKFIKDRAWTLCGTPEYLAPEIIQAKGYGKSVDWWSYGVLLFEMAAGYSPFYVHSADQMAMFERICKAKYKIPKNFSSELGHLVQHLLQTDLSRRYGNLRNGSEDIKQHCWFKSVNWIALLNRELPAPYVPQLQGPGDASLFDVHDEQNLKVASKCEYAKEFADF</sequence>
<dbReference type="InterPro" id="IPR000719">
    <property type="entry name" value="Prot_kinase_dom"/>
</dbReference>
<dbReference type="GO" id="GO:0007476">
    <property type="term" value="P:imaginal disc-derived wing morphogenesis"/>
    <property type="evidence" value="ECO:0007669"/>
    <property type="project" value="UniProtKB-ARBA"/>
</dbReference>
<keyword evidence="5" id="KW-0418">Kinase</keyword>
<feature type="binding site" evidence="7">
    <location>
        <position position="70"/>
    </location>
    <ligand>
        <name>ATP</name>
        <dbReference type="ChEBI" id="CHEBI:30616"/>
    </ligand>
</feature>
<comment type="subunit">
    <text evidence="1">Homodimer.</text>
</comment>
<dbReference type="GO" id="GO:0005952">
    <property type="term" value="C:cAMP-dependent protein kinase complex"/>
    <property type="evidence" value="ECO:0007669"/>
    <property type="project" value="TreeGrafter"/>
</dbReference>
<reference evidence="11 13" key="1">
    <citation type="journal article" date="2014" name="BMC Genomics">
        <title>Genome sequence of Anopheles sinensis provides insight into genetics basis of mosquito competence for malaria parasites.</title>
        <authorList>
            <person name="Zhou D."/>
            <person name="Zhang D."/>
            <person name="Ding G."/>
            <person name="Shi L."/>
            <person name="Hou Q."/>
            <person name="Ye Y."/>
            <person name="Xu Y."/>
            <person name="Zhou H."/>
            <person name="Xiong C."/>
            <person name="Li S."/>
            <person name="Yu J."/>
            <person name="Hong S."/>
            <person name="Yu X."/>
            <person name="Zou P."/>
            <person name="Chen C."/>
            <person name="Chang X."/>
            <person name="Wang W."/>
            <person name="Lv Y."/>
            <person name="Sun Y."/>
            <person name="Ma L."/>
            <person name="Shen B."/>
            <person name="Zhu C."/>
        </authorList>
    </citation>
    <scope>NUCLEOTIDE SEQUENCE [LARGE SCALE GENOMIC DNA]</scope>
</reference>
<protein>
    <submittedName>
        <fullName evidence="11">AGAP008039-PA-like protein</fullName>
    </submittedName>
</protein>
<evidence type="ECO:0000313" key="12">
    <source>
        <dbReference type="EnsemblMetazoa" id="ASIC006983-PA"/>
    </source>
</evidence>
<dbReference type="GO" id="GO:0005634">
    <property type="term" value="C:nucleus"/>
    <property type="evidence" value="ECO:0007669"/>
    <property type="project" value="TreeGrafter"/>
</dbReference>
<dbReference type="GO" id="GO:0004691">
    <property type="term" value="F:cAMP-dependent protein kinase activity"/>
    <property type="evidence" value="ECO:0007669"/>
    <property type="project" value="TreeGrafter"/>
</dbReference>
<keyword evidence="13" id="KW-1185">Reference proteome</keyword>
<dbReference type="SUPFAM" id="SSF56112">
    <property type="entry name" value="Protein kinase-like (PK-like)"/>
    <property type="match status" value="1"/>
</dbReference>
<dbReference type="Gene3D" id="1.10.510.10">
    <property type="entry name" value="Transferase(Phosphotransferase) domain 1"/>
    <property type="match status" value="1"/>
</dbReference>
<dbReference type="SMART" id="SM00220">
    <property type="entry name" value="S_TKc"/>
    <property type="match status" value="1"/>
</dbReference>
<dbReference type="VEuPathDB" id="VectorBase:ASIS006002"/>
<evidence type="ECO:0000256" key="4">
    <source>
        <dbReference type="ARBA" id="ARBA00022741"/>
    </source>
</evidence>
<keyword evidence="3" id="KW-0808">Transferase</keyword>
<dbReference type="Proteomes" id="UP000030765">
    <property type="component" value="Unassembled WGS sequence"/>
</dbReference>
<dbReference type="InterPro" id="IPR017441">
    <property type="entry name" value="Protein_kinase_ATP_BS"/>
</dbReference>
<keyword evidence="2 8" id="KW-0723">Serine/threonine-protein kinase</keyword>
<evidence type="ECO:0000313" key="11">
    <source>
        <dbReference type="EMBL" id="KFB39488.1"/>
    </source>
</evidence>
<evidence type="ECO:0000313" key="13">
    <source>
        <dbReference type="Proteomes" id="UP000030765"/>
    </source>
</evidence>
<gene>
    <name evidence="11" type="ORF">ZHAS_00006983</name>
</gene>
<dbReference type="PROSITE" id="PS51285">
    <property type="entry name" value="AGC_KINASE_CTER"/>
    <property type="match status" value="1"/>
</dbReference>
<accession>A0A084VNE4</accession>
<evidence type="ECO:0000256" key="1">
    <source>
        <dbReference type="ARBA" id="ARBA00011738"/>
    </source>
</evidence>
<dbReference type="PANTHER" id="PTHR24353">
    <property type="entry name" value="CYCLIC NUCLEOTIDE-DEPENDENT PROTEIN KINASE"/>
    <property type="match status" value="1"/>
</dbReference>
<dbReference type="FunFam" id="1.10.510.10:FF:000005">
    <property type="entry name" value="cAMP-dependent protein kinase catalytic subunit alpha"/>
    <property type="match status" value="1"/>
</dbReference>
<dbReference type="InterPro" id="IPR000961">
    <property type="entry name" value="AGC-kinase_C"/>
</dbReference>
<evidence type="ECO:0000256" key="6">
    <source>
        <dbReference type="ARBA" id="ARBA00022840"/>
    </source>
</evidence>
<dbReference type="InterPro" id="IPR008271">
    <property type="entry name" value="Ser/Thr_kinase_AS"/>
</dbReference>
<dbReference type="VEuPathDB" id="VectorBase:ASIC006983"/>
<name>A0A084VNE4_ANOSI</name>
<feature type="domain" description="Protein kinase" evidence="9">
    <location>
        <begin position="41"/>
        <end position="297"/>
    </location>
</feature>
<dbReference type="PROSITE" id="PS00108">
    <property type="entry name" value="PROTEIN_KINASE_ST"/>
    <property type="match status" value="1"/>
</dbReference>
<dbReference type="PROSITE" id="PS50011">
    <property type="entry name" value="PROTEIN_KINASE_DOM"/>
    <property type="match status" value="1"/>
</dbReference>
<keyword evidence="4 7" id="KW-0547">Nucleotide-binding</keyword>
<dbReference type="InterPro" id="IPR011009">
    <property type="entry name" value="Kinase-like_dom_sf"/>
</dbReference>
<evidence type="ECO:0000256" key="8">
    <source>
        <dbReference type="RuleBase" id="RU000304"/>
    </source>
</evidence>
<organism evidence="11">
    <name type="scientific">Anopheles sinensis</name>
    <name type="common">Mosquito</name>
    <dbReference type="NCBI Taxonomy" id="74873"/>
    <lineage>
        <taxon>Eukaryota</taxon>
        <taxon>Metazoa</taxon>
        <taxon>Ecdysozoa</taxon>
        <taxon>Arthropoda</taxon>
        <taxon>Hexapoda</taxon>
        <taxon>Insecta</taxon>
        <taxon>Pterygota</taxon>
        <taxon>Neoptera</taxon>
        <taxon>Endopterygota</taxon>
        <taxon>Diptera</taxon>
        <taxon>Nematocera</taxon>
        <taxon>Culicoidea</taxon>
        <taxon>Culicidae</taxon>
        <taxon>Anophelinae</taxon>
        <taxon>Anopheles</taxon>
    </lineage>
</organism>
<dbReference type="PANTHER" id="PTHR24353:SF152">
    <property type="entry name" value="UT01108P-RELATED"/>
    <property type="match status" value="1"/>
</dbReference>
<dbReference type="PROSITE" id="PS00107">
    <property type="entry name" value="PROTEIN_KINASE_ATP"/>
    <property type="match status" value="1"/>
</dbReference>
<dbReference type="SMART" id="SM00133">
    <property type="entry name" value="S_TK_X"/>
    <property type="match status" value="1"/>
</dbReference>
<dbReference type="Pfam" id="PF00069">
    <property type="entry name" value="Pkinase"/>
    <property type="match status" value="1"/>
</dbReference>
<evidence type="ECO:0000256" key="3">
    <source>
        <dbReference type="ARBA" id="ARBA00022679"/>
    </source>
</evidence>
<evidence type="ECO:0000259" key="9">
    <source>
        <dbReference type="PROSITE" id="PS50011"/>
    </source>
</evidence>
<dbReference type="GO" id="GO:0005524">
    <property type="term" value="F:ATP binding"/>
    <property type="evidence" value="ECO:0007669"/>
    <property type="project" value="UniProtKB-UniRule"/>
</dbReference>
<dbReference type="OMA" id="RHEEIFA"/>
<dbReference type="Gene3D" id="3.30.200.20">
    <property type="entry name" value="Phosphorylase Kinase, domain 1"/>
    <property type="match status" value="1"/>
</dbReference>
<dbReference type="EMBL" id="ATLV01014737">
    <property type="status" value="NOT_ANNOTATED_CDS"/>
    <property type="molecule type" value="Genomic_DNA"/>
</dbReference>
<comment type="similarity">
    <text evidence="8">Belongs to the protein kinase superfamily.</text>
</comment>
<evidence type="ECO:0000256" key="7">
    <source>
        <dbReference type="PROSITE-ProRule" id="PRU10141"/>
    </source>
</evidence>